<dbReference type="EMBL" id="BK032666">
    <property type="protein sequence ID" value="DAF53928.1"/>
    <property type="molecule type" value="Genomic_DNA"/>
</dbReference>
<evidence type="ECO:0000256" key="1">
    <source>
        <dbReference type="SAM" id="Coils"/>
    </source>
</evidence>
<reference evidence="3" key="1">
    <citation type="journal article" date="2021" name="Proc. Natl. Acad. Sci. U.S.A.">
        <title>A Catalog of Tens of Thousands of Viruses from Human Metagenomes Reveals Hidden Associations with Chronic Diseases.</title>
        <authorList>
            <person name="Tisza M.J."/>
            <person name="Buck C.B."/>
        </authorList>
    </citation>
    <scope>NUCLEOTIDE SEQUENCE</scope>
    <source>
        <strain evidence="3">Ct2Qy24</strain>
    </source>
</reference>
<evidence type="ECO:0000256" key="2">
    <source>
        <dbReference type="SAM" id="Phobius"/>
    </source>
</evidence>
<accession>A0A8S5SSK5</accession>
<keyword evidence="1" id="KW-0175">Coiled coil</keyword>
<protein>
    <submittedName>
        <fullName evidence="3">Uncharacterized protein</fullName>
    </submittedName>
</protein>
<evidence type="ECO:0000313" key="3">
    <source>
        <dbReference type="EMBL" id="DAF53928.1"/>
    </source>
</evidence>
<feature type="transmembrane region" description="Helical" evidence="2">
    <location>
        <begin position="12"/>
        <end position="30"/>
    </location>
</feature>
<organism evidence="3">
    <name type="scientific">Myoviridae sp. ct2Qy24</name>
    <dbReference type="NCBI Taxonomy" id="2827656"/>
    <lineage>
        <taxon>Viruses</taxon>
        <taxon>Duplodnaviria</taxon>
        <taxon>Heunggongvirae</taxon>
        <taxon>Uroviricota</taxon>
        <taxon>Caudoviricetes</taxon>
    </lineage>
</organism>
<name>A0A8S5SSK5_9CAUD</name>
<keyword evidence="2" id="KW-0812">Transmembrane</keyword>
<sequence length="184" mass="21537">MDALIEAFGSYSIGSVIVLVAAFVFLYKIYRKAAQAIVEQHDTKKAQDEKIQKILDQESKYPEWRRQSIGIQEKLTDRLDNIEQSQKSVICRLEEIEAERKRQKCNELRDRLLQAYRYYTNQDANPRCAWSEMEASAFWDMFGDYEKNGGNGHMHTVVQPDMRALEVVPMHETELVAELMQSRR</sequence>
<keyword evidence="2" id="KW-0472">Membrane</keyword>
<feature type="coiled-coil region" evidence="1">
    <location>
        <begin position="79"/>
        <end position="111"/>
    </location>
</feature>
<keyword evidence="2" id="KW-1133">Transmembrane helix</keyword>
<proteinExistence type="predicted"/>